<feature type="domain" description="Tetrapyrrole biosynthesis uroporphyrinogen III synthase" evidence="10">
    <location>
        <begin position="19"/>
        <end position="235"/>
    </location>
</feature>
<evidence type="ECO:0000259" key="10">
    <source>
        <dbReference type="Pfam" id="PF02602"/>
    </source>
</evidence>
<evidence type="ECO:0000256" key="2">
    <source>
        <dbReference type="ARBA" id="ARBA00008133"/>
    </source>
</evidence>
<dbReference type="InterPro" id="IPR003754">
    <property type="entry name" value="4pyrrol_synth_uPrphyn_synth"/>
</dbReference>
<keyword evidence="12" id="KW-1185">Reference proteome</keyword>
<dbReference type="EC" id="4.2.1.75" evidence="3 9"/>
<evidence type="ECO:0000256" key="6">
    <source>
        <dbReference type="ARBA" id="ARBA00037589"/>
    </source>
</evidence>
<evidence type="ECO:0000256" key="3">
    <source>
        <dbReference type="ARBA" id="ARBA00013109"/>
    </source>
</evidence>
<proteinExistence type="inferred from homology"/>
<keyword evidence="4 9" id="KW-0456">Lyase</keyword>
<evidence type="ECO:0000256" key="4">
    <source>
        <dbReference type="ARBA" id="ARBA00023239"/>
    </source>
</evidence>
<dbReference type="Gene3D" id="3.40.50.10090">
    <property type="match status" value="2"/>
</dbReference>
<evidence type="ECO:0000256" key="1">
    <source>
        <dbReference type="ARBA" id="ARBA00004772"/>
    </source>
</evidence>
<dbReference type="RefSeq" id="WP_226953660.1">
    <property type="nucleotide sequence ID" value="NZ_JACDXW010000002.1"/>
</dbReference>
<evidence type="ECO:0000313" key="12">
    <source>
        <dbReference type="Proteomes" id="UP000776983"/>
    </source>
</evidence>
<sequence>MPVRSALAVLTRPAGRNEALASALQEQSVATLSLPALTVSLRPQAMQPWVAPDAYDLVIFVSGFAVKCYLQAWQQAEAERQWPPQTRAATVGAASALPLFEAGWIPKAQILHPEPDVPQDSESLWQVLQEHAGISPRVLIVGAQEGRNWLRQRLEAEGSQVDRYAVYERVSAHWTAPQLAPLAEALERGHAISALLTSSQGVDAFASNLQTHGLTKLYARAGFVAIHERVASRLQWQAQRAGCGELNVELCMPDDAAILAAVLQSLKH</sequence>
<accession>A0ABS8CBD0</accession>
<keyword evidence="5 9" id="KW-0627">Porphyrin biosynthesis</keyword>
<gene>
    <name evidence="11" type="ORF">H0484_06160</name>
</gene>
<organism evidence="11 12">
    <name type="scientific">Mesopusillimonas faecipullorum</name>
    <dbReference type="NCBI Taxonomy" id="2755040"/>
    <lineage>
        <taxon>Bacteria</taxon>
        <taxon>Pseudomonadati</taxon>
        <taxon>Pseudomonadota</taxon>
        <taxon>Betaproteobacteria</taxon>
        <taxon>Burkholderiales</taxon>
        <taxon>Alcaligenaceae</taxon>
        <taxon>Mesopusillimonas</taxon>
    </lineage>
</organism>
<evidence type="ECO:0000256" key="5">
    <source>
        <dbReference type="ARBA" id="ARBA00023244"/>
    </source>
</evidence>
<dbReference type="InterPro" id="IPR036108">
    <property type="entry name" value="4pyrrol_syn_uPrphyn_synt_sf"/>
</dbReference>
<evidence type="ECO:0000313" key="11">
    <source>
        <dbReference type="EMBL" id="MCB5363337.1"/>
    </source>
</evidence>
<protein>
    <recommendedName>
        <fullName evidence="7 9">Uroporphyrinogen-III synthase</fullName>
        <ecNumber evidence="3 9">4.2.1.75</ecNumber>
    </recommendedName>
</protein>
<dbReference type="EMBL" id="JACDXW010000002">
    <property type="protein sequence ID" value="MCB5363337.1"/>
    <property type="molecule type" value="Genomic_DNA"/>
</dbReference>
<dbReference type="Proteomes" id="UP000776983">
    <property type="component" value="Unassembled WGS sequence"/>
</dbReference>
<evidence type="ECO:0000256" key="7">
    <source>
        <dbReference type="ARBA" id="ARBA00040167"/>
    </source>
</evidence>
<comment type="catalytic activity">
    <reaction evidence="8 9">
        <text>hydroxymethylbilane = uroporphyrinogen III + H2O</text>
        <dbReference type="Rhea" id="RHEA:18965"/>
        <dbReference type="ChEBI" id="CHEBI:15377"/>
        <dbReference type="ChEBI" id="CHEBI:57308"/>
        <dbReference type="ChEBI" id="CHEBI:57845"/>
        <dbReference type="EC" id="4.2.1.75"/>
    </reaction>
</comment>
<evidence type="ECO:0000256" key="9">
    <source>
        <dbReference type="RuleBase" id="RU366031"/>
    </source>
</evidence>
<comment type="caution">
    <text evidence="11">The sequence shown here is derived from an EMBL/GenBank/DDBJ whole genome shotgun (WGS) entry which is preliminary data.</text>
</comment>
<comment type="pathway">
    <text evidence="1 9">Porphyrin-containing compound metabolism; protoporphyrin-IX biosynthesis; coproporphyrinogen-III from 5-aminolevulinate: step 3/4.</text>
</comment>
<dbReference type="Pfam" id="PF02602">
    <property type="entry name" value="HEM4"/>
    <property type="match status" value="1"/>
</dbReference>
<evidence type="ECO:0000256" key="8">
    <source>
        <dbReference type="ARBA" id="ARBA00048617"/>
    </source>
</evidence>
<dbReference type="CDD" id="cd06578">
    <property type="entry name" value="HemD"/>
    <property type="match status" value="1"/>
</dbReference>
<comment type="function">
    <text evidence="6 9">Catalyzes cyclization of the linear tetrapyrrole, hydroxymethylbilane, to the macrocyclic uroporphyrinogen III.</text>
</comment>
<dbReference type="SUPFAM" id="SSF69618">
    <property type="entry name" value="HemD-like"/>
    <property type="match status" value="1"/>
</dbReference>
<dbReference type="PANTHER" id="PTHR38042">
    <property type="entry name" value="UROPORPHYRINOGEN-III SYNTHASE, CHLOROPLASTIC"/>
    <property type="match status" value="1"/>
</dbReference>
<reference evidence="11 12" key="1">
    <citation type="submission" date="2020-07" db="EMBL/GenBank/DDBJ databases">
        <title>Pusillimonas sp. nov., isolated from poultry manure in Taiwan.</title>
        <authorList>
            <person name="Lin S.-Y."/>
            <person name="Tang Y.-S."/>
            <person name="Young C.-C."/>
        </authorList>
    </citation>
    <scope>NUCLEOTIDE SEQUENCE [LARGE SCALE GENOMIC DNA]</scope>
    <source>
        <strain evidence="11 12">CC-YST705</strain>
    </source>
</reference>
<dbReference type="InterPro" id="IPR039793">
    <property type="entry name" value="UROS/Hem4"/>
</dbReference>
<comment type="similarity">
    <text evidence="2 9">Belongs to the uroporphyrinogen-III synthase family.</text>
</comment>
<name>A0ABS8CBD0_9BURK</name>
<dbReference type="PANTHER" id="PTHR38042:SF1">
    <property type="entry name" value="UROPORPHYRINOGEN-III SYNTHASE, CHLOROPLASTIC"/>
    <property type="match status" value="1"/>
</dbReference>